<evidence type="ECO:0000313" key="4">
    <source>
        <dbReference type="Proteomes" id="UP000322084"/>
    </source>
</evidence>
<gene>
    <name evidence="2" type="ORF">JCM17844_21960</name>
    <name evidence="3" type="ORF">JCM17845_27790</name>
</gene>
<organism evidence="2 4">
    <name type="scientific">Iodidimonas gelatinilytica</name>
    <dbReference type="NCBI Taxonomy" id="1236966"/>
    <lineage>
        <taxon>Bacteria</taxon>
        <taxon>Pseudomonadati</taxon>
        <taxon>Pseudomonadota</taxon>
        <taxon>Alphaproteobacteria</taxon>
        <taxon>Iodidimonadales</taxon>
        <taxon>Iodidimonadaceae</taxon>
        <taxon>Iodidimonas</taxon>
    </lineage>
</organism>
<dbReference type="EMBL" id="BKCL01000007">
    <property type="protein sequence ID" value="GEQ98559.1"/>
    <property type="molecule type" value="Genomic_DNA"/>
</dbReference>
<accession>A0A5A7N527</accession>
<name>A0A5A7MUK0_9PROT</name>
<evidence type="ECO:0008006" key="6">
    <source>
        <dbReference type="Google" id="ProtNLM"/>
    </source>
</evidence>
<dbReference type="AlphaFoldDB" id="A0A5A7MUK0"/>
<evidence type="ECO:0000313" key="5">
    <source>
        <dbReference type="Proteomes" id="UP000325187"/>
    </source>
</evidence>
<feature type="chain" id="PRO_5036365786" description="Reelin domain-containing protein" evidence="1">
    <location>
        <begin position="21"/>
        <end position="179"/>
    </location>
</feature>
<dbReference type="Proteomes" id="UP000322084">
    <property type="component" value="Unassembled WGS sequence"/>
</dbReference>
<keyword evidence="5" id="KW-1185">Reference proteome</keyword>
<keyword evidence="1" id="KW-0732">Signal</keyword>
<protein>
    <recommendedName>
        <fullName evidence="6">Reelin domain-containing protein</fullName>
    </recommendedName>
</protein>
<accession>A0A5A7MUK0</accession>
<dbReference type="Proteomes" id="UP000325187">
    <property type="component" value="Unassembled WGS sequence"/>
</dbReference>
<evidence type="ECO:0000256" key="1">
    <source>
        <dbReference type="SAM" id="SignalP"/>
    </source>
</evidence>
<feature type="signal peptide" evidence="1">
    <location>
        <begin position="1"/>
        <end position="20"/>
    </location>
</feature>
<evidence type="ECO:0000313" key="3">
    <source>
        <dbReference type="EMBL" id="GER02156.1"/>
    </source>
</evidence>
<dbReference type="EMBL" id="BKCM01000019">
    <property type="protein sequence ID" value="GER02156.1"/>
    <property type="molecule type" value="Genomic_DNA"/>
</dbReference>
<evidence type="ECO:0000313" key="2">
    <source>
        <dbReference type="EMBL" id="GEQ98559.1"/>
    </source>
</evidence>
<reference evidence="4 5" key="1">
    <citation type="submission" date="2019-09" db="EMBL/GenBank/DDBJ databases">
        <title>NBRP : Genome information of microbial organism related human and environment.</title>
        <authorList>
            <person name="Hattori M."/>
            <person name="Oshima K."/>
            <person name="Inaba H."/>
            <person name="Suda W."/>
            <person name="Sakamoto M."/>
            <person name="Iino T."/>
            <person name="Kitahara M."/>
            <person name="Oshida Y."/>
            <person name="Iida T."/>
            <person name="Kudo T."/>
            <person name="Itoh T."/>
            <person name="Ohkuma M."/>
        </authorList>
    </citation>
    <scope>NUCLEOTIDE SEQUENCE [LARGE SCALE GENOMIC DNA]</scope>
    <source>
        <strain evidence="2 4">Hi-2</strain>
        <strain evidence="3 5">Mie-1</strain>
    </source>
</reference>
<dbReference type="NCBIfam" id="NF041895">
    <property type="entry name" value="choice_anch_V"/>
    <property type="match status" value="1"/>
</dbReference>
<sequence>MKEAAFALCVACGAASAALAFPDGAPWGMDPAEGCNQCHFDGDMVVPSAALAVDGLPERPLPGHRYRLHIGFEAPDAALRGMAVQMFYEYGAPAGELKAVTSAVEAQGSMGRSRETAAQSWEFEWTAPQDMGQKDADRRAIMVHLWGNAANGDGSPFGDQIHHRIIPLNGLSKGSAKRP</sequence>
<comment type="caution">
    <text evidence="2">The sequence shown here is derived from an EMBL/GenBank/DDBJ whole genome shotgun (WGS) entry which is preliminary data.</text>
</comment>
<proteinExistence type="predicted"/>